<sequence>MLQAVFSFSVMKESLGRMAAHKLNVTRVKLNSTSQLRNGLATRTRLGLFRGKAKEDKLSNVCITYLRYVVAPEHIAPTAIDGTVLKASLVEQRPRKAYPEGFCHDLVHHLQCLVNMRKT</sequence>
<gene>
    <name evidence="1" type="ORF">GJ744_010580</name>
</gene>
<accession>A0A8H7ATC4</accession>
<evidence type="ECO:0000313" key="2">
    <source>
        <dbReference type="Proteomes" id="UP000606974"/>
    </source>
</evidence>
<keyword evidence="2" id="KW-1185">Reference proteome</keyword>
<evidence type="ECO:0000313" key="1">
    <source>
        <dbReference type="EMBL" id="KAF7513184.1"/>
    </source>
</evidence>
<dbReference type="AlphaFoldDB" id="A0A8H7ATC4"/>
<dbReference type="Proteomes" id="UP000606974">
    <property type="component" value="Unassembled WGS sequence"/>
</dbReference>
<organism evidence="1 2">
    <name type="scientific">Endocarpon pusillum</name>
    <dbReference type="NCBI Taxonomy" id="364733"/>
    <lineage>
        <taxon>Eukaryota</taxon>
        <taxon>Fungi</taxon>
        <taxon>Dikarya</taxon>
        <taxon>Ascomycota</taxon>
        <taxon>Pezizomycotina</taxon>
        <taxon>Eurotiomycetes</taxon>
        <taxon>Chaetothyriomycetidae</taxon>
        <taxon>Verrucariales</taxon>
        <taxon>Verrucariaceae</taxon>
        <taxon>Endocarpon</taxon>
    </lineage>
</organism>
<protein>
    <submittedName>
        <fullName evidence="1">Uncharacterized protein</fullName>
    </submittedName>
</protein>
<comment type="caution">
    <text evidence="1">The sequence shown here is derived from an EMBL/GenBank/DDBJ whole genome shotgun (WGS) entry which is preliminary data.</text>
</comment>
<proteinExistence type="predicted"/>
<dbReference type="EMBL" id="JAACFV010000007">
    <property type="protein sequence ID" value="KAF7513184.1"/>
    <property type="molecule type" value="Genomic_DNA"/>
</dbReference>
<reference evidence="1" key="1">
    <citation type="submission" date="2020-02" db="EMBL/GenBank/DDBJ databases">
        <authorList>
            <person name="Palmer J.M."/>
        </authorList>
    </citation>
    <scope>NUCLEOTIDE SEQUENCE</scope>
    <source>
        <strain evidence="1">EPUS1.4</strain>
        <tissue evidence="1">Thallus</tissue>
    </source>
</reference>
<name>A0A8H7ATC4_9EURO</name>